<sequence>MTNPASLRQTATVARPILELHDVKISYVTRAGRIDVVPALNFSLAKGEALGLVGESGCGKSTVAYAIMKYLGGAGRITNGQILFNGQDMARMSEDELRRIRGSKLAMVYQDPMSSLNPTMRIGRQLEEVPMLHMKVSREEARQRAIKLLGEVNLSDPEMIMERYPHQLSGGQQQRVVIAMALMAEPDLLVMDEPTTGLDVTVEAAVLDLVAQLRHKHDTAIIFISHNLGTVLRVCDRVGVMYFGELVEEGPIREVFANPRHPYTRGLLDSIPTMGADKHSRRLSPIAGQVPSALARPVGCGFAARCSFCEPAACTTAPIPTLPIPGEAHHEAKCVRLAELPPHRRFQVVQGEAISETAKTGENVLTIDHLYKIYRPSGTIFDSKPAEVRALTDIELTAERGRTLAIVGESGCGKSSLAKVLTGIEVATQGKVKLIDWEIGHIPVEKRSQAQKKSIQMVFQNPDSTLNPSHTVGFAIRRALQRLRGITASQAKTQAAELLRLVNLPMEFVNRRPRQLSGGQKQRVAIARALAGDPALIIADEPVSALDVSVQAAIINLLIDLQEKRDATLVFISHDLSVVRFLADHVAVMYLGRVVEYGTVEQVYAPPYHPYTEALLSAAPVAEVGKERDRIILEGSIPSATKLIPGCPFASRCPRKLGAVCDDQPPPEHVTQQGHRIACHIPLEDLAKLNTRAAE</sequence>
<dbReference type="PROSITE" id="PS50893">
    <property type="entry name" value="ABC_TRANSPORTER_2"/>
    <property type="match status" value="2"/>
</dbReference>
<comment type="similarity">
    <text evidence="2">Belongs to the ABC transporter superfamily.</text>
</comment>
<feature type="domain" description="ABC transporter" evidence="10">
    <location>
        <begin position="365"/>
        <end position="616"/>
    </location>
</feature>
<dbReference type="PANTHER" id="PTHR43297:SF14">
    <property type="entry name" value="ATPASE AAA-TYPE CORE DOMAIN-CONTAINING PROTEIN"/>
    <property type="match status" value="1"/>
</dbReference>
<organism evidence="11 12">
    <name type="scientific">Dongia soli</name>
    <dbReference type="NCBI Taxonomy" id="600628"/>
    <lineage>
        <taxon>Bacteria</taxon>
        <taxon>Pseudomonadati</taxon>
        <taxon>Pseudomonadota</taxon>
        <taxon>Alphaproteobacteria</taxon>
        <taxon>Rhodospirillales</taxon>
        <taxon>Dongiaceae</taxon>
        <taxon>Dongia</taxon>
    </lineage>
</organism>
<comment type="subcellular location">
    <subcellularLocation>
        <location evidence="1">Cell inner membrane</location>
        <topology evidence="1">Peripheral membrane protein</topology>
    </subcellularLocation>
</comment>
<keyword evidence="3" id="KW-0813">Transport</keyword>
<keyword evidence="5" id="KW-0997">Cell inner membrane</keyword>
<dbReference type="SMART" id="SM00382">
    <property type="entry name" value="AAA"/>
    <property type="match status" value="2"/>
</dbReference>
<evidence type="ECO:0000256" key="4">
    <source>
        <dbReference type="ARBA" id="ARBA00022475"/>
    </source>
</evidence>
<reference evidence="11 12" key="1">
    <citation type="journal article" date="2016" name="Antonie Van Leeuwenhoek">
        <title>Dongia soli sp. nov., isolated from soil from Dokdo, Korea.</title>
        <authorList>
            <person name="Kim D.U."/>
            <person name="Lee H."/>
            <person name="Kim H."/>
            <person name="Kim S.G."/>
            <person name="Ka J.O."/>
        </authorList>
    </citation>
    <scope>NUCLEOTIDE SEQUENCE [LARGE SCALE GENOMIC DNA]</scope>
    <source>
        <strain evidence="11 12">D78</strain>
    </source>
</reference>
<evidence type="ECO:0000313" key="11">
    <source>
        <dbReference type="EMBL" id="MDY0884180.1"/>
    </source>
</evidence>
<dbReference type="InterPro" id="IPR017871">
    <property type="entry name" value="ABC_transporter-like_CS"/>
</dbReference>
<evidence type="ECO:0000259" key="10">
    <source>
        <dbReference type="PROSITE" id="PS50893"/>
    </source>
</evidence>
<evidence type="ECO:0000256" key="2">
    <source>
        <dbReference type="ARBA" id="ARBA00005417"/>
    </source>
</evidence>
<dbReference type="PROSITE" id="PS00211">
    <property type="entry name" value="ABC_TRANSPORTER_1"/>
    <property type="match status" value="2"/>
</dbReference>
<keyword evidence="9" id="KW-0472">Membrane</keyword>
<feature type="domain" description="ABC transporter" evidence="10">
    <location>
        <begin position="18"/>
        <end position="268"/>
    </location>
</feature>
<dbReference type="GO" id="GO:0005524">
    <property type="term" value="F:ATP binding"/>
    <property type="evidence" value="ECO:0007669"/>
    <property type="project" value="UniProtKB-KW"/>
</dbReference>
<comment type="caution">
    <text evidence="11">The sequence shown here is derived from an EMBL/GenBank/DDBJ whole genome shotgun (WGS) entry which is preliminary data.</text>
</comment>
<dbReference type="Gene3D" id="3.40.50.300">
    <property type="entry name" value="P-loop containing nucleotide triphosphate hydrolases"/>
    <property type="match status" value="2"/>
</dbReference>
<evidence type="ECO:0000256" key="6">
    <source>
        <dbReference type="ARBA" id="ARBA00022741"/>
    </source>
</evidence>
<dbReference type="CDD" id="cd03257">
    <property type="entry name" value="ABC_NikE_OppD_transporters"/>
    <property type="match status" value="2"/>
</dbReference>
<dbReference type="InterPro" id="IPR003439">
    <property type="entry name" value="ABC_transporter-like_ATP-bd"/>
</dbReference>
<dbReference type="Pfam" id="PF00005">
    <property type="entry name" value="ABC_tran"/>
    <property type="match status" value="2"/>
</dbReference>
<evidence type="ECO:0000256" key="8">
    <source>
        <dbReference type="ARBA" id="ARBA00022967"/>
    </source>
</evidence>
<protein>
    <submittedName>
        <fullName evidence="11">ABC transporter ATP-binding protein</fullName>
    </submittedName>
</protein>
<name>A0ABU5EF73_9PROT</name>
<dbReference type="NCBIfam" id="NF008453">
    <property type="entry name" value="PRK11308.1"/>
    <property type="match status" value="2"/>
</dbReference>
<dbReference type="InterPro" id="IPR003593">
    <property type="entry name" value="AAA+_ATPase"/>
</dbReference>
<dbReference type="Pfam" id="PF08352">
    <property type="entry name" value="oligo_HPY"/>
    <property type="match status" value="2"/>
</dbReference>
<dbReference type="InterPro" id="IPR013563">
    <property type="entry name" value="Oligopep_ABC_C"/>
</dbReference>
<dbReference type="RefSeq" id="WP_320509251.1">
    <property type="nucleotide sequence ID" value="NZ_JAXCLW010000004.1"/>
</dbReference>
<gene>
    <name evidence="11" type="ORF">SMD27_15140</name>
</gene>
<dbReference type="NCBIfam" id="NF007739">
    <property type="entry name" value="PRK10419.1"/>
    <property type="match status" value="2"/>
</dbReference>
<dbReference type="PANTHER" id="PTHR43297">
    <property type="entry name" value="OLIGOPEPTIDE TRANSPORT ATP-BINDING PROTEIN APPD"/>
    <property type="match status" value="1"/>
</dbReference>
<proteinExistence type="inferred from homology"/>
<evidence type="ECO:0000256" key="5">
    <source>
        <dbReference type="ARBA" id="ARBA00022519"/>
    </source>
</evidence>
<keyword evidence="6" id="KW-0547">Nucleotide-binding</keyword>
<evidence type="ECO:0000313" key="12">
    <source>
        <dbReference type="Proteomes" id="UP001279642"/>
    </source>
</evidence>
<keyword evidence="8" id="KW-1278">Translocase</keyword>
<evidence type="ECO:0000256" key="7">
    <source>
        <dbReference type="ARBA" id="ARBA00022840"/>
    </source>
</evidence>
<dbReference type="SUPFAM" id="SSF52540">
    <property type="entry name" value="P-loop containing nucleoside triphosphate hydrolases"/>
    <property type="match status" value="2"/>
</dbReference>
<dbReference type="Proteomes" id="UP001279642">
    <property type="component" value="Unassembled WGS sequence"/>
</dbReference>
<keyword evidence="12" id="KW-1185">Reference proteome</keyword>
<evidence type="ECO:0000256" key="1">
    <source>
        <dbReference type="ARBA" id="ARBA00004417"/>
    </source>
</evidence>
<dbReference type="InterPro" id="IPR050388">
    <property type="entry name" value="ABC_Ni/Peptide_Import"/>
</dbReference>
<keyword evidence="7 11" id="KW-0067">ATP-binding</keyword>
<dbReference type="InterPro" id="IPR027417">
    <property type="entry name" value="P-loop_NTPase"/>
</dbReference>
<dbReference type="NCBIfam" id="TIGR01727">
    <property type="entry name" value="oligo_HPY"/>
    <property type="match status" value="2"/>
</dbReference>
<evidence type="ECO:0000256" key="3">
    <source>
        <dbReference type="ARBA" id="ARBA00022448"/>
    </source>
</evidence>
<keyword evidence="4" id="KW-1003">Cell membrane</keyword>
<dbReference type="EMBL" id="JAXCLW010000004">
    <property type="protein sequence ID" value="MDY0884180.1"/>
    <property type="molecule type" value="Genomic_DNA"/>
</dbReference>
<evidence type="ECO:0000256" key="9">
    <source>
        <dbReference type="ARBA" id="ARBA00023136"/>
    </source>
</evidence>
<accession>A0ABU5EF73</accession>